<protein>
    <submittedName>
        <fullName evidence="1">Uncharacterized protein</fullName>
    </submittedName>
</protein>
<dbReference type="Proteomes" id="UP001304243">
    <property type="component" value="Unassembled WGS sequence"/>
</dbReference>
<gene>
    <name evidence="1" type="ORF">ATC70_009693</name>
</gene>
<organism evidence="1 2">
    <name type="scientific">Mucor velutinosus</name>
    <dbReference type="NCBI Taxonomy" id="708070"/>
    <lineage>
        <taxon>Eukaryota</taxon>
        <taxon>Fungi</taxon>
        <taxon>Fungi incertae sedis</taxon>
        <taxon>Mucoromycota</taxon>
        <taxon>Mucoromycotina</taxon>
        <taxon>Mucoromycetes</taxon>
        <taxon>Mucorales</taxon>
        <taxon>Mucorineae</taxon>
        <taxon>Mucoraceae</taxon>
        <taxon>Mucor</taxon>
    </lineage>
</organism>
<proteinExistence type="predicted"/>
<evidence type="ECO:0000313" key="2">
    <source>
        <dbReference type="Proteomes" id="UP001304243"/>
    </source>
</evidence>
<reference evidence="1 2" key="1">
    <citation type="submission" date="2022-11" db="EMBL/GenBank/DDBJ databases">
        <title>Mucor velutinosus strain NIH1002 WGS.</title>
        <authorList>
            <person name="Subramanian P."/>
            <person name="Mullikin J.C."/>
            <person name="Segre J.A."/>
            <person name="Zelazny A.M."/>
        </authorList>
    </citation>
    <scope>NUCLEOTIDE SEQUENCE [LARGE SCALE GENOMIC DNA]</scope>
    <source>
        <strain evidence="1 2">NIH1002</strain>
    </source>
</reference>
<evidence type="ECO:0000313" key="1">
    <source>
        <dbReference type="EMBL" id="KAK4519457.1"/>
    </source>
</evidence>
<sequence length="171" mass="20404">MPDLNTVRRIIDNCNQLETLKLVLVDAKNPRLTKANVENWFRIHDKTKKQKKPLKLLKVSNCFSPVFIEYLVYKFQHIQTAEVDMNMYQVFIEDSVIQVTDEDIHDHHIRVVQALQDTLYYDFKYCTLRNNRLEDIIYHAQVSDNVITIRIVDPSKGLIQMRVKKLWYLHT</sequence>
<keyword evidence="2" id="KW-1185">Reference proteome</keyword>
<dbReference type="EMBL" id="JASEJX010000012">
    <property type="protein sequence ID" value="KAK4519457.1"/>
    <property type="molecule type" value="Genomic_DNA"/>
</dbReference>
<accession>A0AAN7I3H6</accession>
<dbReference type="AlphaFoldDB" id="A0AAN7I3H6"/>
<name>A0AAN7I3H6_9FUNG</name>
<dbReference type="GeneID" id="89953379"/>
<dbReference type="RefSeq" id="XP_064686123.1">
    <property type="nucleotide sequence ID" value="XM_064828921.1"/>
</dbReference>
<comment type="caution">
    <text evidence="1">The sequence shown here is derived from an EMBL/GenBank/DDBJ whole genome shotgun (WGS) entry which is preliminary data.</text>
</comment>